<evidence type="ECO:0000313" key="2">
    <source>
        <dbReference type="EMBL" id="RBR18921.1"/>
    </source>
</evidence>
<evidence type="ECO:0000313" key="3">
    <source>
        <dbReference type="Proteomes" id="UP000253153"/>
    </source>
</evidence>
<dbReference type="GeneID" id="41995284"/>
<proteinExistence type="predicted"/>
<feature type="signal peptide" evidence="1">
    <location>
        <begin position="1"/>
        <end position="25"/>
    </location>
</feature>
<gene>
    <name evidence="2" type="ORF">FIESC28_05843</name>
</gene>
<comment type="caution">
    <text evidence="2">The sequence shown here is derived from an EMBL/GenBank/DDBJ whole genome shotgun (WGS) entry which is preliminary data.</text>
</comment>
<dbReference type="RefSeq" id="XP_031015990.1">
    <property type="nucleotide sequence ID" value="XM_031159988.1"/>
</dbReference>
<keyword evidence="1" id="KW-0732">Signal</keyword>
<accession>A0A366RP77</accession>
<dbReference type="AlphaFoldDB" id="A0A366RP77"/>
<sequence length="294" mass="30728">MGNSKMASLKVLGVALVLGFAGVNAVPCKPASLSIVGSSSMGQTTTVTEPSSTANPEIESTSAVIQGASSTVVSGYEASITLEVSTATSETTFSLTYAGTATTTVEDAVVTVETSATTVADDTTTTTTTESVPTAINYLLNAGFEEPNDDSIFNGFPWTRRTTPRGGIIQVFESNADYPARSGARSMHMTMLQTNPISFQQDVPGLNPGSQYVLSAWFASTFGKTLYCTSQLNFGGEVVATHQYSVSEPLIYEKAQVTVTASAKTDVVGIFMICENQGLGIGVLVDDLSLVETV</sequence>
<name>A0A366RP77_9HYPO</name>
<evidence type="ECO:0008006" key="4">
    <source>
        <dbReference type="Google" id="ProtNLM"/>
    </source>
</evidence>
<reference evidence="2 3" key="1">
    <citation type="submission" date="2018-06" db="EMBL/GenBank/DDBJ databases">
        <title>Fusarium incarnatum-equiseti species complex species 28.</title>
        <authorList>
            <person name="Gardiner D.M."/>
        </authorList>
    </citation>
    <scope>NUCLEOTIDE SEQUENCE [LARGE SCALE GENOMIC DNA]</scope>
    <source>
        <strain evidence="2 3">FIESC_28</strain>
    </source>
</reference>
<dbReference type="Gene3D" id="2.60.120.260">
    <property type="entry name" value="Galactose-binding domain-like"/>
    <property type="match status" value="1"/>
</dbReference>
<keyword evidence="3" id="KW-1185">Reference proteome</keyword>
<feature type="chain" id="PRO_5017042298" description="CBM-cenC domain-containing protein" evidence="1">
    <location>
        <begin position="26"/>
        <end position="294"/>
    </location>
</feature>
<organism evidence="2 3">
    <name type="scientific">Fusarium coffeatum</name>
    <dbReference type="NCBI Taxonomy" id="231269"/>
    <lineage>
        <taxon>Eukaryota</taxon>
        <taxon>Fungi</taxon>
        <taxon>Dikarya</taxon>
        <taxon>Ascomycota</taxon>
        <taxon>Pezizomycotina</taxon>
        <taxon>Sordariomycetes</taxon>
        <taxon>Hypocreomycetidae</taxon>
        <taxon>Hypocreales</taxon>
        <taxon>Nectriaceae</taxon>
        <taxon>Fusarium</taxon>
        <taxon>Fusarium incarnatum-equiseti species complex</taxon>
    </lineage>
</organism>
<dbReference type="Proteomes" id="UP000253153">
    <property type="component" value="Unassembled WGS sequence"/>
</dbReference>
<dbReference type="EMBL" id="QKXC01000119">
    <property type="protein sequence ID" value="RBR18921.1"/>
    <property type="molecule type" value="Genomic_DNA"/>
</dbReference>
<protein>
    <recommendedName>
        <fullName evidence="4">CBM-cenC domain-containing protein</fullName>
    </recommendedName>
</protein>
<evidence type="ECO:0000256" key="1">
    <source>
        <dbReference type="SAM" id="SignalP"/>
    </source>
</evidence>